<dbReference type="InterPro" id="IPR000408">
    <property type="entry name" value="Reg_chr_condens"/>
</dbReference>
<keyword evidence="2" id="KW-0677">Repeat</keyword>
<dbReference type="Gene3D" id="2.130.10.30">
    <property type="entry name" value="Regulator of chromosome condensation 1/beta-lactamase-inhibitor protein II"/>
    <property type="match status" value="2"/>
</dbReference>
<dbReference type="GO" id="GO:0016787">
    <property type="term" value="F:hydrolase activity"/>
    <property type="evidence" value="ECO:0007669"/>
    <property type="project" value="UniProtKB-KW"/>
</dbReference>
<evidence type="ECO:0000256" key="1">
    <source>
        <dbReference type="ARBA" id="ARBA00022723"/>
    </source>
</evidence>
<feature type="repeat" description="RCC1" evidence="5">
    <location>
        <begin position="587"/>
        <end position="640"/>
    </location>
</feature>
<feature type="repeat" description="RCC1" evidence="5">
    <location>
        <begin position="697"/>
        <end position="750"/>
    </location>
</feature>
<dbReference type="InterPro" id="IPR023214">
    <property type="entry name" value="HAD_sf"/>
</dbReference>
<evidence type="ECO:0000256" key="3">
    <source>
        <dbReference type="ARBA" id="ARBA00022801"/>
    </source>
</evidence>
<dbReference type="EMBL" id="JAQQAF010000006">
    <property type="protein sequence ID" value="KAJ8475609.1"/>
    <property type="molecule type" value="Genomic_DNA"/>
</dbReference>
<dbReference type="PRINTS" id="PR00633">
    <property type="entry name" value="RCCNDNSATION"/>
</dbReference>
<proteinExistence type="inferred from homology"/>
<feature type="repeat" description="RCC1" evidence="5">
    <location>
        <begin position="535"/>
        <end position="586"/>
    </location>
</feature>
<dbReference type="PANTHER" id="PTHR42896:SF2">
    <property type="entry name" value="CBBY-LIKE PROTEIN"/>
    <property type="match status" value="1"/>
</dbReference>
<organism evidence="8 9">
    <name type="scientific">Ensete ventricosum</name>
    <name type="common">Abyssinian banana</name>
    <name type="synonym">Musa ensete</name>
    <dbReference type="NCBI Taxonomy" id="4639"/>
    <lineage>
        <taxon>Eukaryota</taxon>
        <taxon>Viridiplantae</taxon>
        <taxon>Streptophyta</taxon>
        <taxon>Embryophyta</taxon>
        <taxon>Tracheophyta</taxon>
        <taxon>Spermatophyta</taxon>
        <taxon>Magnoliopsida</taxon>
        <taxon>Liliopsida</taxon>
        <taxon>Zingiberales</taxon>
        <taxon>Musaceae</taxon>
        <taxon>Ensete</taxon>
    </lineage>
</organism>
<dbReference type="FunFam" id="3.40.50.1000:FF:000036">
    <property type="entry name" value="HAD family hydrolase"/>
    <property type="match status" value="1"/>
</dbReference>
<evidence type="ECO:0000259" key="7">
    <source>
        <dbReference type="Pfam" id="PF25390"/>
    </source>
</evidence>
<comment type="similarity">
    <text evidence="4">Belongs to the HAD-like hydrolase superfamily. DOG/GPP family.</text>
</comment>
<dbReference type="InterPro" id="IPR006439">
    <property type="entry name" value="HAD-SF_hydro_IA"/>
</dbReference>
<protein>
    <recommendedName>
        <fullName evidence="7">RCC1-like domain-containing protein</fullName>
    </recommendedName>
</protein>
<feature type="repeat" description="RCC1" evidence="5">
    <location>
        <begin position="803"/>
        <end position="869"/>
    </location>
</feature>
<dbReference type="Pfam" id="PF00702">
    <property type="entry name" value="Hydrolase"/>
    <property type="match status" value="1"/>
</dbReference>
<dbReference type="InterPro" id="IPR036412">
    <property type="entry name" value="HAD-like_sf"/>
</dbReference>
<dbReference type="InterPro" id="IPR023198">
    <property type="entry name" value="PGP-like_dom2"/>
</dbReference>
<sequence length="908" mass="97112">MAAAAAASASSVASSSLVPKKTFSLAPLHASLPVPKFLNGSERRPSSSSSLRRSGWGSVPSGRKAVVCSSSSSPLSSPPLPAALLFDCDGVLVDTEKDGHRISFNETFAERELGVSWDVQLYGELLKIGGGKERMTSYFNKTGWPVKAPKTEEERKEFIASLHKRKTELFMALIEKKLLPLRPGVERLIDEALAKGVKVAVCSTSNEKAVAAIVSFLLGPDRADKITIFAGDVVPRKKPDPAIYLLAAETLGVDPSSCVVVEDSAIGLSAAKAAGMTCIITKSGYTAEENFGTADAVFDCIGDPPEARFTNRSQICQPCYGLLSKTGKKDKGKSTGSNRPSLGQSAPSGLLGEPGVALLQYGVHWSFGVCPMDATTSGSSSSIPFHTIVDPSLSLMPPLQQTFQRVQRHCFGDLTPGEFPLAASPSIVLHVLTACDLDPQDLANLEVTCTFFRKPANFTPDFQLSITELAALDMCQKRAIFKPMTSEERDFLKQHCGGSWKLVLRYILAGEACCRRENSQAIAGPGHSIAVTSSGSVYSFGSNSSGQLGHGTLEEEWRPRLIRSLQGIRIIQAAAGAGRTMLISDAGRVYAFGKDSFGEAEYAVQGSKVVTTPQMVESLRDIYVVQAAIGNFFTAVLSREGRVYTFCWGNDSKLGHHTEPNDLEPRLLLGPLENVPVVQIAAGYCYLLALACQPSGMSVYSVGCGLGGKLGHGSRTDEKYPRLIEQFQALNLQPTVVAAGAWHAAVVGRDGRVCTWGWGRYGCLGHGNEDCESVPKVVESLDNIKAIHVATGDYTTFVVSDTGDVYSFGCGESSSLGHSTAIDGQGNRHANVLSPRLVTSLKDINERVVQISLTNSIYWNAHTFALTDSGKLYAFGAGDKGQLGVELVAQQTERGTPECVEIDLTRDS</sequence>
<dbReference type="Gene3D" id="3.40.50.1000">
    <property type="entry name" value="HAD superfamily/HAD-like"/>
    <property type="match status" value="1"/>
</dbReference>
<dbReference type="InterPro" id="IPR044999">
    <property type="entry name" value="CbbY-like"/>
</dbReference>
<dbReference type="InterPro" id="IPR009091">
    <property type="entry name" value="RCC1/BLIP-II"/>
</dbReference>
<accession>A0AAV8Q7D0</accession>
<feature type="compositionally biased region" description="Polar residues" evidence="6">
    <location>
        <begin position="338"/>
        <end position="347"/>
    </location>
</feature>
<evidence type="ECO:0000256" key="5">
    <source>
        <dbReference type="PROSITE-ProRule" id="PRU00235"/>
    </source>
</evidence>
<reference evidence="8 9" key="1">
    <citation type="submission" date="2022-12" db="EMBL/GenBank/DDBJ databases">
        <title>Chromosome-scale assembly of the Ensete ventricosum genome.</title>
        <authorList>
            <person name="Dussert Y."/>
            <person name="Stocks J."/>
            <person name="Wendawek A."/>
            <person name="Woldeyes F."/>
            <person name="Nichols R.A."/>
            <person name="Borrell J.S."/>
        </authorList>
    </citation>
    <scope>NUCLEOTIDE SEQUENCE [LARGE SCALE GENOMIC DNA]</scope>
    <source>
        <strain evidence="9">cv. Maze</strain>
        <tissue evidence="8">Seeds</tissue>
    </source>
</reference>
<feature type="repeat" description="RCC1" evidence="5">
    <location>
        <begin position="641"/>
        <end position="693"/>
    </location>
</feature>
<dbReference type="SUPFAM" id="SSF50985">
    <property type="entry name" value="RCC1/BLIP-II"/>
    <property type="match status" value="1"/>
</dbReference>
<dbReference type="PANTHER" id="PTHR42896">
    <property type="entry name" value="XYLULOSE-1,5-BISPHOSPHATE (XUBP) PHOSPHATASE"/>
    <property type="match status" value="1"/>
</dbReference>
<evidence type="ECO:0000256" key="2">
    <source>
        <dbReference type="ARBA" id="ARBA00022737"/>
    </source>
</evidence>
<dbReference type="SFLD" id="SFLDG01129">
    <property type="entry name" value="C1.5:_HAD__Beta-PGM__Phosphata"/>
    <property type="match status" value="1"/>
</dbReference>
<dbReference type="InterPro" id="IPR058923">
    <property type="entry name" value="RCC1-like_dom"/>
</dbReference>
<comment type="caution">
    <text evidence="8">The sequence shown here is derived from an EMBL/GenBank/DDBJ whole genome shotgun (WGS) entry which is preliminary data.</text>
</comment>
<dbReference type="GO" id="GO:0046872">
    <property type="term" value="F:metal ion binding"/>
    <property type="evidence" value="ECO:0007669"/>
    <property type="project" value="UniProtKB-KW"/>
</dbReference>
<dbReference type="Proteomes" id="UP001222027">
    <property type="component" value="Unassembled WGS sequence"/>
</dbReference>
<feature type="repeat" description="RCC1" evidence="5">
    <location>
        <begin position="870"/>
        <end position="908"/>
    </location>
</feature>
<keyword evidence="1" id="KW-0479">Metal-binding</keyword>
<gene>
    <name evidence="8" type="ORF">OPV22_019336</name>
</gene>
<dbReference type="Gene3D" id="1.10.150.240">
    <property type="entry name" value="Putative phosphatase, domain 2"/>
    <property type="match status" value="1"/>
</dbReference>
<dbReference type="PROSITE" id="PS00626">
    <property type="entry name" value="RCC1_2"/>
    <property type="match status" value="1"/>
</dbReference>
<evidence type="ECO:0000256" key="4">
    <source>
        <dbReference type="ARBA" id="ARBA00061496"/>
    </source>
</evidence>
<dbReference type="SFLD" id="SFLDF00035">
    <property type="entry name" value="phosphoglycolate_phosphatase"/>
    <property type="match status" value="1"/>
</dbReference>
<feature type="compositionally biased region" description="Low complexity" evidence="6">
    <location>
        <begin position="46"/>
        <end position="58"/>
    </location>
</feature>
<dbReference type="PROSITE" id="PS50012">
    <property type="entry name" value="RCC1_3"/>
    <property type="match status" value="7"/>
</dbReference>
<name>A0AAV8Q7D0_ENSVE</name>
<feature type="repeat" description="RCC1" evidence="5">
    <location>
        <begin position="751"/>
        <end position="802"/>
    </location>
</feature>
<feature type="region of interest" description="Disordered" evidence="6">
    <location>
        <begin position="37"/>
        <end position="60"/>
    </location>
</feature>
<evidence type="ECO:0000256" key="6">
    <source>
        <dbReference type="SAM" id="MobiDB-lite"/>
    </source>
</evidence>
<feature type="domain" description="RCC1-like" evidence="7">
    <location>
        <begin position="519"/>
        <end position="853"/>
    </location>
</feature>
<dbReference type="AlphaFoldDB" id="A0AAV8Q7D0"/>
<dbReference type="NCBIfam" id="TIGR01509">
    <property type="entry name" value="HAD-SF-IA-v3"/>
    <property type="match status" value="1"/>
</dbReference>
<evidence type="ECO:0000313" key="9">
    <source>
        <dbReference type="Proteomes" id="UP001222027"/>
    </source>
</evidence>
<dbReference type="SUPFAM" id="SSF56784">
    <property type="entry name" value="HAD-like"/>
    <property type="match status" value="1"/>
</dbReference>
<feature type="region of interest" description="Disordered" evidence="6">
    <location>
        <begin position="327"/>
        <end position="348"/>
    </location>
</feature>
<dbReference type="Pfam" id="PF25390">
    <property type="entry name" value="WD40_RLD"/>
    <property type="match status" value="1"/>
</dbReference>
<dbReference type="SFLD" id="SFLDG01135">
    <property type="entry name" value="C1.5.6:_HAD__Beta-PGM__Phospha"/>
    <property type="match status" value="1"/>
</dbReference>
<evidence type="ECO:0000313" key="8">
    <source>
        <dbReference type="EMBL" id="KAJ8475609.1"/>
    </source>
</evidence>
<keyword evidence="9" id="KW-1185">Reference proteome</keyword>
<keyword evidence="3" id="KW-0378">Hydrolase</keyword>
<dbReference type="CDD" id="cd07528">
    <property type="entry name" value="HAD_CbbY-like"/>
    <property type="match status" value="1"/>
</dbReference>
<dbReference type="SFLD" id="SFLDS00003">
    <property type="entry name" value="Haloacid_Dehalogenase"/>
    <property type="match status" value="1"/>
</dbReference>